<dbReference type="InterPro" id="IPR001128">
    <property type="entry name" value="Cyt_P450"/>
</dbReference>
<dbReference type="InterPro" id="IPR036396">
    <property type="entry name" value="Cyt_P450_sf"/>
</dbReference>
<dbReference type="GeneID" id="25293838"/>
<gene>
    <name evidence="2" type="ORF">Z518_05767</name>
</gene>
<dbReference type="PANTHER" id="PTHR24305">
    <property type="entry name" value="CYTOCHROME P450"/>
    <property type="match status" value="1"/>
</dbReference>
<accession>A0A0D2IP23</accession>
<dbReference type="InterPro" id="IPR050121">
    <property type="entry name" value="Cytochrome_P450_monoxygenase"/>
</dbReference>
<dbReference type="RefSeq" id="XP_013272032.1">
    <property type="nucleotide sequence ID" value="XM_013416578.1"/>
</dbReference>
<dbReference type="AlphaFoldDB" id="A0A0D2IP23"/>
<dbReference type="PANTHER" id="PTHR24305:SF166">
    <property type="entry name" value="CYTOCHROME P450 12A4, MITOCHONDRIAL-RELATED"/>
    <property type="match status" value="1"/>
</dbReference>
<reference evidence="2 3" key="1">
    <citation type="submission" date="2015-01" db="EMBL/GenBank/DDBJ databases">
        <title>The Genome Sequence of Rhinocladiella mackenzie CBS 650.93.</title>
        <authorList>
            <consortium name="The Broad Institute Genomics Platform"/>
            <person name="Cuomo C."/>
            <person name="de Hoog S."/>
            <person name="Gorbushina A."/>
            <person name="Stielow B."/>
            <person name="Teixiera M."/>
            <person name="Abouelleil A."/>
            <person name="Chapman S.B."/>
            <person name="Priest M."/>
            <person name="Young S.K."/>
            <person name="Wortman J."/>
            <person name="Nusbaum C."/>
            <person name="Birren B."/>
        </authorList>
    </citation>
    <scope>NUCLEOTIDE SEQUENCE [LARGE SCALE GENOMIC DNA]</scope>
    <source>
        <strain evidence="2 3">CBS 650.93</strain>
    </source>
</reference>
<dbReference type="GO" id="GO:0020037">
    <property type="term" value="F:heme binding"/>
    <property type="evidence" value="ECO:0007669"/>
    <property type="project" value="InterPro"/>
</dbReference>
<name>A0A0D2IP23_9EURO</name>
<evidence type="ECO:0000313" key="2">
    <source>
        <dbReference type="EMBL" id="KIX04896.1"/>
    </source>
</evidence>
<dbReference type="GO" id="GO:0004497">
    <property type="term" value="F:monooxygenase activity"/>
    <property type="evidence" value="ECO:0007669"/>
    <property type="project" value="InterPro"/>
</dbReference>
<dbReference type="Pfam" id="PF00067">
    <property type="entry name" value="p450"/>
    <property type="match status" value="2"/>
</dbReference>
<comment type="similarity">
    <text evidence="1">Belongs to the cytochrome P450 family.</text>
</comment>
<dbReference type="GO" id="GO:0016705">
    <property type="term" value="F:oxidoreductase activity, acting on paired donors, with incorporation or reduction of molecular oxygen"/>
    <property type="evidence" value="ECO:0007669"/>
    <property type="project" value="InterPro"/>
</dbReference>
<dbReference type="HOGENOM" id="CLU_1489779_0_0_1"/>
<dbReference type="OrthoDB" id="1470350at2759"/>
<dbReference type="SUPFAM" id="SSF48264">
    <property type="entry name" value="Cytochrome P450"/>
    <property type="match status" value="1"/>
</dbReference>
<organism evidence="2 3">
    <name type="scientific">Rhinocladiella mackenziei CBS 650.93</name>
    <dbReference type="NCBI Taxonomy" id="1442369"/>
    <lineage>
        <taxon>Eukaryota</taxon>
        <taxon>Fungi</taxon>
        <taxon>Dikarya</taxon>
        <taxon>Ascomycota</taxon>
        <taxon>Pezizomycotina</taxon>
        <taxon>Eurotiomycetes</taxon>
        <taxon>Chaetothyriomycetidae</taxon>
        <taxon>Chaetothyriales</taxon>
        <taxon>Herpotrichiellaceae</taxon>
        <taxon>Rhinocladiella</taxon>
    </lineage>
</organism>
<sequence length="181" mass="19370">MDIIGVTLSSGVVDLDALTDQAMTFLGQDTKPRLREDVRAKINSPSESQGAISRSTIDDLPYLNALCNEPLRLHSPVLSLLRVAVKPVTVCGINGGWSNREGVPITTTSPSAEGPRECVGEGFARAGMAVVLAALVGRYEFEFVGTGEEVNSDPDEVKVEKGITAKIEGGLYVRARRINGW</sequence>
<evidence type="ECO:0000256" key="1">
    <source>
        <dbReference type="ARBA" id="ARBA00010617"/>
    </source>
</evidence>
<dbReference type="EMBL" id="KN847478">
    <property type="protein sequence ID" value="KIX04896.1"/>
    <property type="molecule type" value="Genomic_DNA"/>
</dbReference>
<dbReference type="Proteomes" id="UP000053617">
    <property type="component" value="Unassembled WGS sequence"/>
</dbReference>
<dbReference type="GO" id="GO:0005506">
    <property type="term" value="F:iron ion binding"/>
    <property type="evidence" value="ECO:0007669"/>
    <property type="project" value="InterPro"/>
</dbReference>
<dbReference type="STRING" id="1442369.A0A0D2IP23"/>
<evidence type="ECO:0000313" key="3">
    <source>
        <dbReference type="Proteomes" id="UP000053617"/>
    </source>
</evidence>
<keyword evidence="3" id="KW-1185">Reference proteome</keyword>
<dbReference type="VEuPathDB" id="FungiDB:Z518_05767"/>
<dbReference type="Gene3D" id="1.10.630.10">
    <property type="entry name" value="Cytochrome P450"/>
    <property type="match status" value="2"/>
</dbReference>
<proteinExistence type="inferred from homology"/>
<protein>
    <submittedName>
        <fullName evidence="2">Uncharacterized protein</fullName>
    </submittedName>
</protein>